<reference evidence="2" key="1">
    <citation type="journal article" date="2023" name="Mol. Ecol. Resour.">
        <title>Chromosome-level genome assembly of a triploid poplar Populus alba 'Berolinensis'.</title>
        <authorList>
            <person name="Chen S."/>
            <person name="Yu Y."/>
            <person name="Wang X."/>
            <person name="Wang S."/>
            <person name="Zhang T."/>
            <person name="Zhou Y."/>
            <person name="He R."/>
            <person name="Meng N."/>
            <person name="Wang Y."/>
            <person name="Liu W."/>
            <person name="Liu Z."/>
            <person name="Liu J."/>
            <person name="Guo Q."/>
            <person name="Huang H."/>
            <person name="Sederoff R.R."/>
            <person name="Wang G."/>
            <person name="Qu G."/>
            <person name="Chen S."/>
        </authorList>
    </citation>
    <scope>NUCLEOTIDE SEQUENCE</scope>
    <source>
        <strain evidence="2">SC-2020</strain>
    </source>
</reference>
<name>A0AAD6Q1L3_9ROSI</name>
<dbReference type="Proteomes" id="UP001164929">
    <property type="component" value="Chromosome 13"/>
</dbReference>
<dbReference type="AlphaFoldDB" id="A0AAD6Q1L3"/>
<dbReference type="EMBL" id="JAQIZT010000013">
    <property type="protein sequence ID" value="KAJ6974450.1"/>
    <property type="molecule type" value="Genomic_DNA"/>
</dbReference>
<dbReference type="Gene3D" id="3.20.20.70">
    <property type="entry name" value="Aldolase class I"/>
    <property type="match status" value="2"/>
</dbReference>
<dbReference type="SUPFAM" id="SSF51735">
    <property type="entry name" value="NAD(P)-binding Rossmann-fold domains"/>
    <property type="match status" value="1"/>
</dbReference>
<dbReference type="InterPro" id="IPR046346">
    <property type="entry name" value="Aminoacid_DH-like_N_sf"/>
</dbReference>
<dbReference type="PANTHER" id="PTHR21089">
    <property type="entry name" value="SHIKIMATE DEHYDROGENASE"/>
    <property type="match status" value="1"/>
</dbReference>
<dbReference type="CDD" id="cd01065">
    <property type="entry name" value="NAD_bind_Shikimate_DH"/>
    <property type="match status" value="1"/>
</dbReference>
<dbReference type="InterPro" id="IPR013785">
    <property type="entry name" value="Aldolase_TIM"/>
</dbReference>
<dbReference type="HAMAP" id="MF_00214">
    <property type="entry name" value="AroD"/>
    <property type="match status" value="1"/>
</dbReference>
<dbReference type="Pfam" id="PF08501">
    <property type="entry name" value="Shikimate_dh_N"/>
    <property type="match status" value="2"/>
</dbReference>
<sequence>MGRAGILTNSTMVCAPLMARSVEQMVVDMQSAEAQGADAVEVRLDCIDSFQPSQDLETIIRNKPLPVIIVYRPRWEGGQYEGDEHTRLEALRLAHELGADYIDVELKVDYEVLLRIEVASDLVREVKSKHQTGGKVIVSSYLSGATPSKEDLRHLAASMQATKADIIKVVSNANDITELERIFHLLSHSEVPAVAYSLGERGLISQLLCPKFGGAFVYGAMEGNSIPGLPTLDSLREAYKVENINSDTKVFGLVSKPVSHSKGPILHNPAFRHANFNGIYVPMFVDDLKEFFEVYTSLDFAGYSVGFPYKEAVVQFCDEVHPLAKLIGYNTDCEGSIASIEDALKDQRYINGESLNSPLAGKQFVVVGAGGAGRAIAVGAKSRGASVIIFDIDLERAKSLAQVVSGEAHHFDSLAHFQPEKGAILANATPIGMHPSTDRIPVAEATLGNYQLVFDAVYTPRKTRLLEDADAAGAITVSGVEMFLKQAIGQFNLFTGREDIKPIANAERVHAGDCFSQILIYCIMRRNCWKGKEKKRSFLELTSMDIQRADGVRRNSTLICAPIMAESVDQMLVQMKRAKELGADLAEVRVDFLRNFSPRNDLEALIKQCPLPTLITYRPKWEGGQYDGDENKRQKALQIAMELGADFIDIELKVAQEFYNFIQGKKPEKVKIIVSSHNYECTPSIEEIGDLVARIQATGADIVKVATTALDITDNARMFHIIVNLQVPVIGLVMGERGLMSRVLAAKYGGFLTFGSIEAGVVSAPGQPTVKDLLELYNLRQIEADTKVHGVIGNPIGHSKSPHLYNAAFKSVGFNGIYLPLLVDSVANYISTYSSPDFAGYSARLSYEVLGLCTASY</sequence>
<dbReference type="GO" id="GO:0003855">
    <property type="term" value="F:3-dehydroquinate dehydratase activity"/>
    <property type="evidence" value="ECO:0007669"/>
    <property type="project" value="InterPro"/>
</dbReference>
<evidence type="ECO:0000313" key="3">
    <source>
        <dbReference type="Proteomes" id="UP001164929"/>
    </source>
</evidence>
<feature type="domain" description="Shikimate dehydrogenase substrate binding N-terminal" evidence="1">
    <location>
        <begin position="253"/>
        <end position="328"/>
    </location>
</feature>
<dbReference type="InterPro" id="IPR013708">
    <property type="entry name" value="Shikimate_DH-bd_N"/>
</dbReference>
<evidence type="ECO:0000313" key="2">
    <source>
        <dbReference type="EMBL" id="KAJ6974450.1"/>
    </source>
</evidence>
<dbReference type="GO" id="GO:0009423">
    <property type="term" value="P:chorismate biosynthetic process"/>
    <property type="evidence" value="ECO:0007669"/>
    <property type="project" value="TreeGrafter"/>
</dbReference>
<dbReference type="SUPFAM" id="SSF53223">
    <property type="entry name" value="Aminoacid dehydrogenase-like, N-terminal domain"/>
    <property type="match status" value="2"/>
</dbReference>
<proteinExistence type="inferred from homology"/>
<dbReference type="GO" id="GO:0004764">
    <property type="term" value="F:shikimate 3-dehydrogenase (NADP+) activity"/>
    <property type="evidence" value="ECO:0007669"/>
    <property type="project" value="InterPro"/>
</dbReference>
<dbReference type="SUPFAM" id="SSF51569">
    <property type="entry name" value="Aldolase"/>
    <property type="match status" value="2"/>
</dbReference>
<dbReference type="InterPro" id="IPR001381">
    <property type="entry name" value="DHquinase_I"/>
</dbReference>
<accession>A0AAD6Q1L3</accession>
<dbReference type="Gene3D" id="3.40.50.720">
    <property type="entry name" value="NAD(P)-binding Rossmann-like Domain"/>
    <property type="match status" value="1"/>
</dbReference>
<dbReference type="InterPro" id="IPR022893">
    <property type="entry name" value="Shikimate_DH_fam"/>
</dbReference>
<dbReference type="InterPro" id="IPR036291">
    <property type="entry name" value="NAD(P)-bd_dom_sf"/>
</dbReference>
<dbReference type="FunFam" id="3.20.20.70:FF:000142">
    <property type="entry name" value="bifunctional 3-dehydroquinate dehydratase/shikimate dehydrogenase, chloroplastic"/>
    <property type="match status" value="2"/>
</dbReference>
<organism evidence="2 3">
    <name type="scientific">Populus alba x Populus x berolinensis</name>
    <dbReference type="NCBI Taxonomy" id="444605"/>
    <lineage>
        <taxon>Eukaryota</taxon>
        <taxon>Viridiplantae</taxon>
        <taxon>Streptophyta</taxon>
        <taxon>Embryophyta</taxon>
        <taxon>Tracheophyta</taxon>
        <taxon>Spermatophyta</taxon>
        <taxon>Magnoliopsida</taxon>
        <taxon>eudicotyledons</taxon>
        <taxon>Gunneridae</taxon>
        <taxon>Pentapetalae</taxon>
        <taxon>rosids</taxon>
        <taxon>fabids</taxon>
        <taxon>Malpighiales</taxon>
        <taxon>Salicaceae</taxon>
        <taxon>Saliceae</taxon>
        <taxon>Populus</taxon>
    </lineage>
</organism>
<dbReference type="Pfam" id="PF01487">
    <property type="entry name" value="DHquinase_I"/>
    <property type="match status" value="2"/>
</dbReference>
<dbReference type="GO" id="GO:0019632">
    <property type="term" value="P:shikimate metabolic process"/>
    <property type="evidence" value="ECO:0007669"/>
    <property type="project" value="TreeGrafter"/>
</dbReference>
<dbReference type="FunFam" id="3.40.50.720:FF:000172">
    <property type="entry name" value="Bifunctional 3-dehydroquinate dehydratase/shikimate dehydrogenase, chloroplastic"/>
    <property type="match status" value="1"/>
</dbReference>
<keyword evidence="3" id="KW-1185">Reference proteome</keyword>
<feature type="domain" description="Shikimate dehydrogenase substrate binding N-terminal" evidence="1">
    <location>
        <begin position="791"/>
        <end position="842"/>
    </location>
</feature>
<dbReference type="Gene3D" id="3.40.50.10860">
    <property type="entry name" value="Leucine Dehydrogenase, chain A, domain 1"/>
    <property type="match status" value="2"/>
</dbReference>
<comment type="caution">
    <text evidence="2">The sequence shown here is derived from an EMBL/GenBank/DDBJ whole genome shotgun (WGS) entry which is preliminary data.</text>
</comment>
<gene>
    <name evidence="2" type="ORF">NC653_030526</name>
</gene>
<protein>
    <recommendedName>
        <fullName evidence="1">Shikimate dehydrogenase substrate binding N-terminal domain-containing protein</fullName>
    </recommendedName>
</protein>
<dbReference type="PANTHER" id="PTHR21089:SF10">
    <property type="entry name" value="BIFUNCTIONAL 3-DEHYDROQUINATE DEHYDRATASE_SHIKIMATE DEHYDROGENASE, CHLOROPLASTIC-LIKE ISOFORM X1"/>
    <property type="match status" value="1"/>
</dbReference>
<dbReference type="NCBIfam" id="TIGR01093">
    <property type="entry name" value="aroD"/>
    <property type="match status" value="1"/>
</dbReference>
<evidence type="ECO:0000259" key="1">
    <source>
        <dbReference type="Pfam" id="PF08501"/>
    </source>
</evidence>
<dbReference type="CDD" id="cd00502">
    <property type="entry name" value="DHQase_I"/>
    <property type="match status" value="2"/>
</dbReference>